<accession>A0ABY6A170</accession>
<reference evidence="1" key="1">
    <citation type="submission" date="2022-09" db="EMBL/GenBank/DDBJ databases">
        <title>Bacterial diversity in gut of crayfish and pufferfish.</title>
        <authorList>
            <person name="Huang Y."/>
        </authorList>
    </citation>
    <scope>NUCLEOTIDE SEQUENCE</scope>
    <source>
        <strain evidence="1">PR12</strain>
    </source>
</reference>
<sequence length="73" mass="8134">MTPTEVAKLLLEQINAPTGVLSIFAEPDPDKGFILRVWVAENVSVPPIPRIFKGHRVIVERMPKFTATNFSMA</sequence>
<name>A0ABY6A170_9BURK</name>
<gene>
    <name evidence="1" type="ORF">N4T19_07830</name>
</gene>
<dbReference type="EMBL" id="CP104377">
    <property type="protein sequence ID" value="UXC20005.1"/>
    <property type="molecule type" value="Genomic_DNA"/>
</dbReference>
<proteinExistence type="predicted"/>
<organism evidence="1 2">
    <name type="scientific">Comamonas squillarum</name>
    <dbReference type="NCBI Taxonomy" id="2977320"/>
    <lineage>
        <taxon>Bacteria</taxon>
        <taxon>Pseudomonadati</taxon>
        <taxon>Pseudomonadota</taxon>
        <taxon>Betaproteobacteria</taxon>
        <taxon>Burkholderiales</taxon>
        <taxon>Comamonadaceae</taxon>
        <taxon>Comamonas</taxon>
    </lineage>
</organism>
<protein>
    <submittedName>
        <fullName evidence="1">Uncharacterized protein</fullName>
    </submittedName>
</protein>
<evidence type="ECO:0000313" key="2">
    <source>
        <dbReference type="Proteomes" id="UP001058290"/>
    </source>
</evidence>
<dbReference type="RefSeq" id="WP_260719825.1">
    <property type="nucleotide sequence ID" value="NZ_CP104377.1"/>
</dbReference>
<evidence type="ECO:0000313" key="1">
    <source>
        <dbReference type="EMBL" id="UXC20005.1"/>
    </source>
</evidence>
<keyword evidence="2" id="KW-1185">Reference proteome</keyword>
<dbReference type="Proteomes" id="UP001058290">
    <property type="component" value="Chromosome"/>
</dbReference>